<reference evidence="1" key="1">
    <citation type="journal article" date="2014" name="Int. J. Syst. Evol. Microbiol.">
        <title>Complete genome sequence of Corynebacterium casei LMG S-19264T (=DSM 44701T), isolated from a smear-ripened cheese.</title>
        <authorList>
            <consortium name="US DOE Joint Genome Institute (JGI-PGF)"/>
            <person name="Walter F."/>
            <person name="Albersmeier A."/>
            <person name="Kalinowski J."/>
            <person name="Ruckert C."/>
        </authorList>
    </citation>
    <scope>NUCLEOTIDE SEQUENCE</scope>
    <source>
        <strain evidence="1">CGMCC 1.15762</strain>
    </source>
</reference>
<organism evidence="1 2">
    <name type="scientific">Salipiger pallidus</name>
    <dbReference type="NCBI Taxonomy" id="1775170"/>
    <lineage>
        <taxon>Bacteria</taxon>
        <taxon>Pseudomonadati</taxon>
        <taxon>Pseudomonadota</taxon>
        <taxon>Alphaproteobacteria</taxon>
        <taxon>Rhodobacterales</taxon>
        <taxon>Roseobacteraceae</taxon>
        <taxon>Salipiger</taxon>
    </lineage>
</organism>
<accession>A0A8J2ZL74</accession>
<dbReference type="Proteomes" id="UP000617145">
    <property type="component" value="Unassembled WGS sequence"/>
</dbReference>
<comment type="caution">
    <text evidence="1">The sequence shown here is derived from an EMBL/GenBank/DDBJ whole genome shotgun (WGS) entry which is preliminary data.</text>
</comment>
<dbReference type="AlphaFoldDB" id="A0A8J2ZL74"/>
<dbReference type="EMBL" id="BMJV01000005">
    <property type="protein sequence ID" value="GGG76434.1"/>
    <property type="molecule type" value="Genomic_DNA"/>
</dbReference>
<evidence type="ECO:0000313" key="2">
    <source>
        <dbReference type="Proteomes" id="UP000617145"/>
    </source>
</evidence>
<name>A0A8J2ZL74_9RHOB</name>
<gene>
    <name evidence="1" type="ORF">GCM10011415_26460</name>
</gene>
<sequence>MAGGEQQCAVIAGAGDEALGDALRRRDVALQVAHTAILWPPPSSRYGHAPAGRRLCRRDRSCAQPWLRGEPSTLSEEATLNWRRGLQAVIGSLDELIYAARQVLREDGLSTGNPDALRTQGTYKGRGTCAICRLMGQMHCASPHPLDFNSALFTLREL</sequence>
<protein>
    <submittedName>
        <fullName evidence="1">Uncharacterized protein</fullName>
    </submittedName>
</protein>
<reference evidence="1" key="2">
    <citation type="submission" date="2020-09" db="EMBL/GenBank/DDBJ databases">
        <authorList>
            <person name="Sun Q."/>
            <person name="Zhou Y."/>
        </authorList>
    </citation>
    <scope>NUCLEOTIDE SEQUENCE</scope>
    <source>
        <strain evidence="1">CGMCC 1.15762</strain>
    </source>
</reference>
<proteinExistence type="predicted"/>
<keyword evidence="2" id="KW-1185">Reference proteome</keyword>
<evidence type="ECO:0000313" key="1">
    <source>
        <dbReference type="EMBL" id="GGG76434.1"/>
    </source>
</evidence>